<dbReference type="Proteomes" id="UP000292235">
    <property type="component" value="Chromosome"/>
</dbReference>
<reference evidence="2 3" key="1">
    <citation type="submission" date="2019-02" db="EMBL/GenBank/DDBJ databases">
        <authorList>
            <person name="Khodamoradi S."/>
            <person name="Hahnke R.L."/>
            <person name="Kaempfer P."/>
            <person name="Schumann P."/>
            <person name="Rohde M."/>
            <person name="Steinert M."/>
            <person name="Luzhetskyy A."/>
            <person name="Wink J."/>
            <person name="Ruckert C."/>
        </authorList>
    </citation>
    <scope>NUCLEOTIDE SEQUENCE [LARGE SCALE GENOMIC DNA]</scope>
    <source>
        <strain evidence="2 3">M2</strain>
    </source>
</reference>
<evidence type="ECO:0000313" key="2">
    <source>
        <dbReference type="EMBL" id="QBI53160.1"/>
    </source>
</evidence>
<keyword evidence="1" id="KW-1133">Transmembrane helix</keyword>
<name>A0A4P6PZG7_9ACTN</name>
<evidence type="ECO:0000313" key="3">
    <source>
        <dbReference type="Proteomes" id="UP000292235"/>
    </source>
</evidence>
<keyword evidence="3" id="KW-1185">Reference proteome</keyword>
<accession>A0A4P6PZG7</accession>
<feature type="transmembrane region" description="Helical" evidence="1">
    <location>
        <begin position="41"/>
        <end position="62"/>
    </location>
</feature>
<evidence type="ECO:0000256" key="1">
    <source>
        <dbReference type="SAM" id="Phobius"/>
    </source>
</evidence>
<feature type="transmembrane region" description="Helical" evidence="1">
    <location>
        <begin position="105"/>
        <end position="128"/>
    </location>
</feature>
<feature type="transmembrane region" description="Helical" evidence="1">
    <location>
        <begin position="6"/>
        <end position="29"/>
    </location>
</feature>
<protein>
    <submittedName>
        <fullName evidence="2">Uncharacterized protein</fullName>
    </submittedName>
</protein>
<keyword evidence="1" id="KW-0812">Transmembrane</keyword>
<dbReference type="EMBL" id="CP036455">
    <property type="protein sequence ID" value="QBI53160.1"/>
    <property type="molecule type" value="Genomic_DNA"/>
</dbReference>
<sequence>MDLLRAWTAGAAVWVAWAVASVLLHLWLLPLGALALPHVRLLWATATTLTGYALVALVAGLAHPHPHNRTRPVRHWAATWTLPALGAPLEAAAILRGPTSAADAAALLAALAALASGAALGGCAARLVRAGPGQRT</sequence>
<dbReference type="RefSeq" id="WP_131097572.1">
    <property type="nucleotide sequence ID" value="NZ_CP036455.1"/>
</dbReference>
<dbReference type="KEGG" id="strr:EKD16_06815"/>
<proteinExistence type="predicted"/>
<keyword evidence="1" id="KW-0472">Membrane</keyword>
<organism evidence="2 3">
    <name type="scientific">Streptomonospora litoralis</name>
    <dbReference type="NCBI Taxonomy" id="2498135"/>
    <lineage>
        <taxon>Bacteria</taxon>
        <taxon>Bacillati</taxon>
        <taxon>Actinomycetota</taxon>
        <taxon>Actinomycetes</taxon>
        <taxon>Streptosporangiales</taxon>
        <taxon>Nocardiopsidaceae</taxon>
        <taxon>Streptomonospora</taxon>
    </lineage>
</organism>
<dbReference type="AlphaFoldDB" id="A0A4P6PZG7"/>
<gene>
    <name evidence="2" type="ORF">EKD16_06815</name>
</gene>